<evidence type="ECO:0000256" key="3">
    <source>
        <dbReference type="ARBA" id="ARBA00022737"/>
    </source>
</evidence>
<feature type="repeat" description="ANK" evidence="7">
    <location>
        <begin position="496"/>
        <end position="528"/>
    </location>
</feature>
<dbReference type="InterPro" id="IPR002110">
    <property type="entry name" value="Ankyrin_rpt"/>
</dbReference>
<comment type="caution">
    <text evidence="10">The sequence shown here is derived from an EMBL/GenBank/DDBJ whole genome shotgun (WGS) entry which is preliminary data.</text>
</comment>
<evidence type="ECO:0000256" key="1">
    <source>
        <dbReference type="ARBA" id="ARBA00004141"/>
    </source>
</evidence>
<organism evidence="10 11">
    <name type="scientific">Alternaria tenuissima</name>
    <dbReference type="NCBI Taxonomy" id="119927"/>
    <lineage>
        <taxon>Eukaryota</taxon>
        <taxon>Fungi</taxon>
        <taxon>Dikarya</taxon>
        <taxon>Ascomycota</taxon>
        <taxon>Pezizomycotina</taxon>
        <taxon>Dothideomycetes</taxon>
        <taxon>Pleosporomycetidae</taxon>
        <taxon>Pleosporales</taxon>
        <taxon>Pleosporineae</taxon>
        <taxon>Pleosporaceae</taxon>
        <taxon>Alternaria</taxon>
        <taxon>Alternaria sect. Alternaria</taxon>
        <taxon>Alternaria alternata complex</taxon>
    </lineage>
</organism>
<sequence length="971" mass="107406">MDFEALLESKQSATGSSVDSSQSHQHPPLWLAAKNGKEDEVELVLSTDGWGKTMKDPYGRTALWWAVSTGHARIAGLLLATYKFDVNERPNDNSGLLHEAVLLKHIAVIELLLGQVGIDVNMRDKRNQTPLHLATDRGLEEIVKLLLSHPDIDTNPRGDSGTTPLLTAARQGYTKILGLLLAHPGIDVNHRNVYGVTTLHEAAENGHLEMLVLLLARADIDVVPRTSSHRTPLHLAAGSGHEELVDALLGAPRSETMLDIGKGKHCGSPLHAAARNGHRGVVKLLLAHGTDPNLEDFDGATPLHLAARRGYKDVVDELLATSDLEDMVNLQDRDGATPLYRAAIGGHEDCVIALLDRADVNVRDRIFRTPLHKAAENNHHKVVEWLLKKPGIVVHAPDKNRDTPLHLALLSGYDSIAKQLLEGSGFGKTSKGTYKRALLSCATQTGNTSMLKLLLERSKYNVVAADINALDENGQTLLWSAAKHRDSGVMKLLLEKDEVTLRLLVQRGEASLVKVLLEAGYNVDTRDNLGRSALHIATILGHFEIAKSLVSFGASVDSKDGRGNTALRLAIQRRRCDFIDMLLESCADTTGVRTDEWLDAYGERIPDAVYLEEELSSGKKTIRFIEAAVVLDTIGQMDNAPKTERRLMLLANELPWTNGQLHPSSVPIGPNMLATFATDSSRSDDEVLFSVAIRFPAGFDKPSGNYFKAPNRDTCRITWSTSSTSNVDDGWVRRSTNHFSMLPSGSIPKDGLDFFAQFLSHLREVWLQTCDSAEQHLTECRISQLEEKGNNRDLILRLAQNARIWADLRKILKEQTRTAQKFASNYTFRYNGNQGYDEVDLLLSDFTTTIGGRLDGLDQTVRDLLQLEFAWVSVNDAYRSISIATSAKRLSWITFIFLPAMFTSSLFGMNVNILKDNPDWRWFLLAAGICLVSTICGWLIFKYCPIESWIERKAGKRIQRVANVSVPVASP</sequence>
<dbReference type="SMART" id="SM00248">
    <property type="entry name" value="ANK"/>
    <property type="match status" value="16"/>
</dbReference>
<dbReference type="SUPFAM" id="SSF144083">
    <property type="entry name" value="Magnesium transport protein CorA, transmembrane region"/>
    <property type="match status" value="1"/>
</dbReference>
<evidence type="ECO:0000313" key="11">
    <source>
        <dbReference type="Proteomes" id="UP000292402"/>
    </source>
</evidence>
<proteinExistence type="predicted"/>
<dbReference type="InterPro" id="IPR045863">
    <property type="entry name" value="CorA_TM1_TM2"/>
</dbReference>
<dbReference type="Gene3D" id="1.25.40.20">
    <property type="entry name" value="Ankyrin repeat-containing domain"/>
    <property type="match status" value="5"/>
</dbReference>
<dbReference type="Pfam" id="PF01544">
    <property type="entry name" value="CorA"/>
    <property type="match status" value="1"/>
</dbReference>
<feature type="repeat" description="ANK" evidence="7">
    <location>
        <begin position="126"/>
        <end position="149"/>
    </location>
</feature>
<accession>A0A4Q4M1G9</accession>
<feature type="repeat" description="ANK" evidence="7">
    <location>
        <begin position="228"/>
        <end position="249"/>
    </location>
</feature>
<dbReference type="Pfam" id="PF00023">
    <property type="entry name" value="Ank"/>
    <property type="match status" value="1"/>
</dbReference>
<dbReference type="PRINTS" id="PR01415">
    <property type="entry name" value="ANKYRIN"/>
</dbReference>
<dbReference type="Pfam" id="PF12796">
    <property type="entry name" value="Ank_2"/>
    <property type="match status" value="6"/>
</dbReference>
<dbReference type="EMBL" id="PDXA01000060">
    <property type="protein sequence ID" value="RYN38126.1"/>
    <property type="molecule type" value="Genomic_DNA"/>
</dbReference>
<feature type="region of interest" description="Disordered" evidence="8">
    <location>
        <begin position="7"/>
        <end position="26"/>
    </location>
</feature>
<dbReference type="AlphaFoldDB" id="A0A4Q4M1G9"/>
<dbReference type="Proteomes" id="UP000292402">
    <property type="component" value="Unassembled WGS sequence"/>
</dbReference>
<dbReference type="PROSITE" id="PS50297">
    <property type="entry name" value="ANK_REP_REGION"/>
    <property type="match status" value="6"/>
</dbReference>
<evidence type="ECO:0000256" key="5">
    <source>
        <dbReference type="ARBA" id="ARBA00023043"/>
    </source>
</evidence>
<gene>
    <name evidence="10" type="ORF">AA0114_g11432</name>
</gene>
<evidence type="ECO:0000256" key="9">
    <source>
        <dbReference type="SAM" id="Phobius"/>
    </source>
</evidence>
<feature type="repeat" description="ANK" evidence="7">
    <location>
        <begin position="529"/>
        <end position="561"/>
    </location>
</feature>
<reference evidence="11" key="1">
    <citation type="journal article" date="2019" name="bioRxiv">
        <title>Genomics, evolutionary history and diagnostics of the Alternaria alternata species group including apple and Asian pear pathotypes.</title>
        <authorList>
            <person name="Armitage A.D."/>
            <person name="Cockerton H.M."/>
            <person name="Sreenivasaprasad S."/>
            <person name="Woodhall J.W."/>
            <person name="Lane C.R."/>
            <person name="Harrison R.J."/>
            <person name="Clarkson J.P."/>
        </authorList>
    </citation>
    <scope>NUCLEOTIDE SEQUENCE [LARGE SCALE GENOMIC DNA]</scope>
    <source>
        <strain evidence="11">FERA 1082</strain>
    </source>
</reference>
<dbReference type="SUPFAM" id="SSF48403">
    <property type="entry name" value="Ankyrin repeat"/>
    <property type="match status" value="2"/>
</dbReference>
<dbReference type="InterPro" id="IPR002523">
    <property type="entry name" value="MgTranspt_CorA/ZnTranspt_ZntB"/>
</dbReference>
<dbReference type="PANTHER" id="PTHR24198:SF165">
    <property type="entry name" value="ANKYRIN REPEAT-CONTAINING PROTEIN-RELATED"/>
    <property type="match status" value="1"/>
</dbReference>
<feature type="repeat" description="ANK" evidence="7">
    <location>
        <begin position="194"/>
        <end position="227"/>
    </location>
</feature>
<dbReference type="Gene3D" id="1.20.58.340">
    <property type="entry name" value="Magnesium transport protein CorA, transmembrane region"/>
    <property type="match status" value="1"/>
</dbReference>
<evidence type="ECO:0000256" key="6">
    <source>
        <dbReference type="ARBA" id="ARBA00023136"/>
    </source>
</evidence>
<evidence type="ECO:0000256" key="8">
    <source>
        <dbReference type="SAM" id="MobiDB-lite"/>
    </source>
</evidence>
<dbReference type="PANTHER" id="PTHR24198">
    <property type="entry name" value="ANKYRIN REPEAT AND PROTEIN KINASE DOMAIN-CONTAINING PROTEIN"/>
    <property type="match status" value="1"/>
</dbReference>
<comment type="subcellular location">
    <subcellularLocation>
        <location evidence="1">Membrane</location>
        <topology evidence="1">Multi-pass membrane protein</topology>
    </subcellularLocation>
</comment>
<evidence type="ECO:0000256" key="2">
    <source>
        <dbReference type="ARBA" id="ARBA00022692"/>
    </source>
</evidence>
<feature type="transmembrane region" description="Helical" evidence="9">
    <location>
        <begin position="890"/>
        <end position="910"/>
    </location>
</feature>
<evidence type="ECO:0000256" key="4">
    <source>
        <dbReference type="ARBA" id="ARBA00022989"/>
    </source>
</evidence>
<keyword evidence="6 9" id="KW-0472">Membrane</keyword>
<keyword evidence="2 9" id="KW-0812">Transmembrane</keyword>
<feature type="repeat" description="ANK" evidence="7">
    <location>
        <begin position="265"/>
        <end position="297"/>
    </location>
</feature>
<feature type="transmembrane region" description="Helical" evidence="9">
    <location>
        <begin position="922"/>
        <end position="941"/>
    </location>
</feature>
<keyword evidence="3" id="KW-0677">Repeat</keyword>
<name>A0A4Q4M1G9_9PLEO</name>
<keyword evidence="4 9" id="KW-1133">Transmembrane helix</keyword>
<dbReference type="GO" id="GO:0046873">
    <property type="term" value="F:metal ion transmembrane transporter activity"/>
    <property type="evidence" value="ECO:0007669"/>
    <property type="project" value="InterPro"/>
</dbReference>
<evidence type="ECO:0000313" key="10">
    <source>
        <dbReference type="EMBL" id="RYN38126.1"/>
    </source>
</evidence>
<evidence type="ECO:0000256" key="7">
    <source>
        <dbReference type="PROSITE-ProRule" id="PRU00023"/>
    </source>
</evidence>
<keyword evidence="5 7" id="KW-0040">ANK repeat</keyword>
<protein>
    <submittedName>
        <fullName evidence="10">Uncharacterized protein</fullName>
    </submittedName>
</protein>
<dbReference type="InterPro" id="IPR036770">
    <property type="entry name" value="Ankyrin_rpt-contain_sf"/>
</dbReference>
<feature type="repeat" description="ANK" evidence="7">
    <location>
        <begin position="160"/>
        <end position="193"/>
    </location>
</feature>
<feature type="compositionally biased region" description="Polar residues" evidence="8">
    <location>
        <begin position="9"/>
        <end position="25"/>
    </location>
</feature>
<dbReference type="GO" id="GO:0016020">
    <property type="term" value="C:membrane"/>
    <property type="evidence" value="ECO:0007669"/>
    <property type="project" value="UniProtKB-SubCell"/>
</dbReference>
<dbReference type="PROSITE" id="PS50088">
    <property type="entry name" value="ANK_REPEAT"/>
    <property type="match status" value="8"/>
</dbReference>
<feature type="repeat" description="ANK" evidence="7">
    <location>
        <begin position="298"/>
        <end position="319"/>
    </location>
</feature>